<organism evidence="2 3">
    <name type="scientific">Rhizobium altiplani</name>
    <dbReference type="NCBI Taxonomy" id="1864509"/>
    <lineage>
        <taxon>Bacteria</taxon>
        <taxon>Pseudomonadati</taxon>
        <taxon>Pseudomonadota</taxon>
        <taxon>Alphaproteobacteria</taxon>
        <taxon>Hyphomicrobiales</taxon>
        <taxon>Rhizobiaceae</taxon>
        <taxon>Rhizobium/Agrobacterium group</taxon>
        <taxon>Rhizobium</taxon>
    </lineage>
</organism>
<accession>A0A109JYL0</accession>
<dbReference type="AlphaFoldDB" id="A0A109JYL0"/>
<reference evidence="2 3" key="1">
    <citation type="submission" date="2015-11" db="EMBL/GenBank/DDBJ databases">
        <title>Draft Genome Sequence of the Strain BR 10423 (Rhizobium sp.) isolated from nodules of Mimosa pudica.</title>
        <authorList>
            <person name="Barauna A.C."/>
            <person name="Zilli J.E."/>
            <person name="Simoes-Araujo J.L."/>
            <person name="Reis V.M."/>
            <person name="James E.K."/>
            <person name="Reis F.B.Jr."/>
            <person name="Rouws L.F."/>
            <person name="Passos S.R."/>
            <person name="Gois S.R."/>
        </authorList>
    </citation>
    <scope>NUCLEOTIDE SEQUENCE [LARGE SCALE GENOMIC DNA]</scope>
    <source>
        <strain evidence="2 3">BR10423</strain>
    </source>
</reference>
<evidence type="ECO:0000313" key="3">
    <source>
        <dbReference type="Proteomes" id="UP000068164"/>
    </source>
</evidence>
<dbReference type="EMBL" id="LNCD01000030">
    <property type="protein sequence ID" value="KWV57284.1"/>
    <property type="molecule type" value="Genomic_DNA"/>
</dbReference>
<evidence type="ECO:0000256" key="1">
    <source>
        <dbReference type="SAM" id="MobiDB-lite"/>
    </source>
</evidence>
<gene>
    <name evidence="2" type="ORF">AS026_31185</name>
</gene>
<sequence>MRQVSEPMLLLSQHPFHVDGELFDFNFFKFIDADGNKPVFTFSAWQGWAFPIAFSRAFPASADDDRARSADAARKTRHDLSGP</sequence>
<evidence type="ECO:0000313" key="2">
    <source>
        <dbReference type="EMBL" id="KWV57284.1"/>
    </source>
</evidence>
<proteinExistence type="predicted"/>
<protein>
    <submittedName>
        <fullName evidence="2">Uncharacterized protein</fullName>
    </submittedName>
</protein>
<dbReference type="Proteomes" id="UP000068164">
    <property type="component" value="Unassembled WGS sequence"/>
</dbReference>
<feature type="compositionally biased region" description="Basic and acidic residues" evidence="1">
    <location>
        <begin position="63"/>
        <end position="83"/>
    </location>
</feature>
<comment type="caution">
    <text evidence="2">The sequence shown here is derived from an EMBL/GenBank/DDBJ whole genome shotgun (WGS) entry which is preliminary data.</text>
</comment>
<name>A0A109JYL0_9HYPH</name>
<keyword evidence="3" id="KW-1185">Reference proteome</keyword>
<feature type="region of interest" description="Disordered" evidence="1">
    <location>
        <begin position="61"/>
        <end position="83"/>
    </location>
</feature>